<feature type="compositionally biased region" description="Low complexity" evidence="1">
    <location>
        <begin position="209"/>
        <end position="229"/>
    </location>
</feature>
<evidence type="ECO:0000313" key="2">
    <source>
        <dbReference type="EMBL" id="CAJ2508158.1"/>
    </source>
</evidence>
<comment type="caution">
    <text evidence="2">The sequence shown here is derived from an EMBL/GenBank/DDBJ whole genome shotgun (WGS) entry which is preliminary data.</text>
</comment>
<reference evidence="2" key="1">
    <citation type="submission" date="2023-10" db="EMBL/GenBank/DDBJ databases">
        <authorList>
            <person name="Hackl T."/>
        </authorList>
    </citation>
    <scope>NUCLEOTIDE SEQUENCE</scope>
</reference>
<gene>
    <name evidence="2" type="ORF">KHLLAP_LOCUS8626</name>
</gene>
<dbReference type="Proteomes" id="UP001295740">
    <property type="component" value="Unassembled WGS sequence"/>
</dbReference>
<protein>
    <submittedName>
        <fullName evidence="2">Uu.00g093440.m01.CDS01</fullName>
    </submittedName>
</protein>
<feature type="region of interest" description="Disordered" evidence="1">
    <location>
        <begin position="205"/>
        <end position="237"/>
    </location>
</feature>
<evidence type="ECO:0000313" key="3">
    <source>
        <dbReference type="Proteomes" id="UP001295740"/>
    </source>
</evidence>
<keyword evidence="3" id="KW-1185">Reference proteome</keyword>
<organism evidence="2 3">
    <name type="scientific">Anthostomella pinea</name>
    <dbReference type="NCBI Taxonomy" id="933095"/>
    <lineage>
        <taxon>Eukaryota</taxon>
        <taxon>Fungi</taxon>
        <taxon>Dikarya</taxon>
        <taxon>Ascomycota</taxon>
        <taxon>Pezizomycotina</taxon>
        <taxon>Sordariomycetes</taxon>
        <taxon>Xylariomycetidae</taxon>
        <taxon>Xylariales</taxon>
        <taxon>Xylariaceae</taxon>
        <taxon>Anthostomella</taxon>
    </lineage>
</organism>
<proteinExistence type="predicted"/>
<feature type="compositionally biased region" description="Low complexity" evidence="1">
    <location>
        <begin position="102"/>
        <end position="126"/>
    </location>
</feature>
<feature type="region of interest" description="Disordered" evidence="1">
    <location>
        <begin position="96"/>
        <end position="147"/>
    </location>
</feature>
<dbReference type="EMBL" id="CAUWAG010000010">
    <property type="protein sequence ID" value="CAJ2508158.1"/>
    <property type="molecule type" value="Genomic_DNA"/>
</dbReference>
<name>A0AAI8VNJ3_9PEZI</name>
<accession>A0AAI8VNJ3</accession>
<sequence>MSSVASHMTSASPTVNGASNHAFKKTYNLLAMSWRPICTVVSMLGTDALSSKRPRDSVESLRECFRQISQTPWLSSSRTAVVFASWLMIEILNEPQPQPARSQPQDQQESPQQESLSLSSRQQEQLPNRRGVDATAAPMHHSMPANRVRRAIIGRSILEKAIAATIRNFRDHHGARDEDTMSAFTAQLDIAMATYSPIGVALERGSDGVNDNTDNNDNTAADDTAADNTADVDDNDTDDDMRVRLEWYANNMKPIEYPTGAWPPLTAALYDTYQKLQSAGYFECEGWEALGDHRGVQGFPSFGDLVYTTYTSQYTAANINPRAIQFAHDAFFAVHPRKQGQAAALSGYLGIPMPAIMMMPKRPESVGTQYTALTVREFQFA</sequence>
<dbReference type="AlphaFoldDB" id="A0AAI8VNJ3"/>
<evidence type="ECO:0000256" key="1">
    <source>
        <dbReference type="SAM" id="MobiDB-lite"/>
    </source>
</evidence>